<reference evidence="12" key="2">
    <citation type="submission" date="2017-03" db="EMBL/GenBank/DDBJ databases">
        <title>The new red algal subphylum Proteorhodophytina comprises the largest and most divergent plastid genomes known.</title>
        <authorList>
            <person name="Munoz-Gomez S.A."/>
            <person name="Mejia-Franco F.G."/>
            <person name="Durnin K."/>
            <person name="Morgan C."/>
            <person name="Grisdale C.J."/>
            <person name="Archibald J.M."/>
            <person name="Slamovits C.H."/>
        </authorList>
    </citation>
    <scope>NUCLEOTIDE SEQUENCE</scope>
    <source>
        <strain evidence="12">UTEX LB2854</strain>
    </source>
</reference>
<dbReference type="SUPFAM" id="SSF103436">
    <property type="entry name" value="PetL subunit of the cytochrome b6f complex"/>
    <property type="match status" value="1"/>
</dbReference>
<reference evidence="11" key="1">
    <citation type="journal article" date="2016" name="BMC Biol.">
        <title>Parallel evolution of highly conserved plastid genome architecture in red seaweeds and seed plants.</title>
        <authorList>
            <person name="Lee J."/>
            <person name="Cho C.H."/>
            <person name="Park S.I."/>
            <person name="Choi J.W."/>
            <person name="Song H.S."/>
            <person name="West J.A."/>
            <person name="Bhattacharya D."/>
            <person name="Yoon H.S."/>
        </authorList>
    </citation>
    <scope>NUCLEOTIDE SEQUENCE</scope>
</reference>
<gene>
    <name evidence="11" type="primary">orf7</name>
    <name evidence="10 12" type="synonym">petL</name>
    <name evidence="11" type="ORF">Bangp_099</name>
</gene>
<keyword evidence="7 10" id="KW-0472">Membrane</keyword>
<dbReference type="AlphaFoldDB" id="A0A1C9CCQ9"/>
<dbReference type="InterPro" id="IPR007802">
    <property type="entry name" value="Cyt_b6/f_cplx_su6"/>
</dbReference>
<feature type="transmembrane region" description="Helical" evidence="10">
    <location>
        <begin position="6"/>
        <end position="25"/>
    </location>
</feature>
<comment type="subunit">
    <text evidence="9 10">The 4 large subunits of the cytochrome b6-f complex are cytochrome b6, subunit IV (17 kDa polypeptide, PetD), cytochrome f and the Rieske protein, while the 4 small subunits are PetG, PetL, PetM and PetN. The complex functions as a dimer.</text>
</comment>
<evidence type="ECO:0000256" key="4">
    <source>
        <dbReference type="ARBA" id="ARBA00022982"/>
    </source>
</evidence>
<keyword evidence="12" id="KW-0150">Chloroplast</keyword>
<protein>
    <recommendedName>
        <fullName evidence="10">Cytochrome b6-f complex subunit 6</fullName>
    </recommendedName>
    <alternativeName>
        <fullName evidence="10">Cytochrome b6-f complex subunit PetL</fullName>
    </alternativeName>
    <alternativeName>
        <fullName evidence="10">Cytochrome b6-f complex subunit VI</fullName>
    </alternativeName>
</protein>
<dbReference type="EMBL" id="KX284718">
    <property type="protein sequence ID" value="AOM66181.1"/>
    <property type="molecule type" value="Genomic_DNA"/>
</dbReference>
<accession>A0A1C9CCQ9</accession>
<evidence type="ECO:0000256" key="1">
    <source>
        <dbReference type="ARBA" id="ARBA00004167"/>
    </source>
</evidence>
<dbReference type="GO" id="GO:0042651">
    <property type="term" value="C:thylakoid membrane"/>
    <property type="evidence" value="ECO:0007669"/>
    <property type="project" value="UniProtKB-UniRule"/>
</dbReference>
<name>A0A1C9CCQ9_9RHOD</name>
<comment type="function">
    <text evidence="8 10">Component of the cytochrome b6-f complex, which mediates electron transfer between photosystem II (PSII) and photosystem I (PSI), cyclic electron flow around PSI, and state transitions. PetL is important for photoautotrophic growth as well as for electron transfer efficiency and stability of the cytochrome b6-f complex.</text>
</comment>
<keyword evidence="4 10" id="KW-0249">Electron transport</keyword>
<evidence type="ECO:0000256" key="5">
    <source>
        <dbReference type="ARBA" id="ARBA00022989"/>
    </source>
</evidence>
<evidence type="ECO:0000313" key="12">
    <source>
        <dbReference type="EMBL" id="ARO90459.1"/>
    </source>
</evidence>
<evidence type="ECO:0000256" key="8">
    <source>
        <dbReference type="ARBA" id="ARBA00025197"/>
    </source>
</evidence>
<evidence type="ECO:0000256" key="2">
    <source>
        <dbReference type="ARBA" id="ARBA00022448"/>
    </source>
</evidence>
<keyword evidence="11" id="KW-0934">Plastid</keyword>
<evidence type="ECO:0000256" key="3">
    <source>
        <dbReference type="ARBA" id="ARBA00022692"/>
    </source>
</evidence>
<comment type="similarity">
    <text evidence="10">Belongs to the PetL family.</text>
</comment>
<dbReference type="RefSeq" id="YP_009296838.1">
    <property type="nucleotide sequence ID" value="NC_031173.1"/>
</dbReference>
<evidence type="ECO:0000256" key="9">
    <source>
        <dbReference type="ARBA" id="ARBA00025834"/>
    </source>
</evidence>
<dbReference type="HAMAP" id="MF_00433">
    <property type="entry name" value="Cytb6_f_PetL"/>
    <property type="match status" value="1"/>
</dbReference>
<dbReference type="GO" id="GO:0009055">
    <property type="term" value="F:electron transfer activity"/>
    <property type="evidence" value="ECO:0007669"/>
    <property type="project" value="InterPro"/>
</dbReference>
<evidence type="ECO:0000256" key="7">
    <source>
        <dbReference type="ARBA" id="ARBA00023136"/>
    </source>
</evidence>
<dbReference type="GO" id="GO:0015979">
    <property type="term" value="P:photosynthesis"/>
    <property type="evidence" value="ECO:0007669"/>
    <property type="project" value="UniProtKB-KW"/>
</dbReference>
<dbReference type="EMBL" id="KY709207">
    <property type="protein sequence ID" value="ARO90459.1"/>
    <property type="molecule type" value="Genomic_DNA"/>
</dbReference>
<evidence type="ECO:0000313" key="11">
    <source>
        <dbReference type="EMBL" id="AOM66181.1"/>
    </source>
</evidence>
<keyword evidence="2 10" id="KW-0813">Transport</keyword>
<geneLocation type="plastid" evidence="11"/>
<proteinExistence type="inferred from homology"/>
<comment type="subcellular location">
    <subcellularLocation>
        <location evidence="10">Cellular thylakoid membrane</location>
        <topology evidence="10">Single-pass membrane protein</topology>
    </subcellularLocation>
    <subcellularLocation>
        <location evidence="1">Membrane</location>
        <topology evidence="1">Single-pass membrane protein</topology>
    </subcellularLocation>
</comment>
<keyword evidence="3 10" id="KW-0812">Transmembrane</keyword>
<dbReference type="GeneID" id="29073251"/>
<evidence type="ECO:0000256" key="10">
    <source>
        <dbReference type="HAMAP-Rule" id="MF_00433"/>
    </source>
</evidence>
<sequence>MSIFLGYVIFLVAFFGISSGLYLALKTIKLI</sequence>
<dbReference type="GO" id="GO:0009512">
    <property type="term" value="C:cytochrome b6f complex"/>
    <property type="evidence" value="ECO:0007669"/>
    <property type="project" value="InterPro"/>
</dbReference>
<evidence type="ECO:0000256" key="6">
    <source>
        <dbReference type="ARBA" id="ARBA00023078"/>
    </source>
</evidence>
<organism evidence="11">
    <name type="scientific">Bangiopsis subsimplex</name>
    <dbReference type="NCBI Taxonomy" id="139980"/>
    <lineage>
        <taxon>Eukaryota</taxon>
        <taxon>Rhodophyta</taxon>
        <taxon>Stylonematophyceae</taxon>
        <taxon>Stylonematales</taxon>
        <taxon>Stylonemataceae</taxon>
        <taxon>Bangiopsis</taxon>
    </lineage>
</organism>
<keyword evidence="5 10" id="KW-1133">Transmembrane helix</keyword>
<keyword evidence="6 10" id="KW-0793">Thylakoid</keyword>
<keyword evidence="10" id="KW-0602">Photosynthesis</keyword>